<sequence length="207" mass="23284">MTDPRGLRLLLARHGATAWNEAGRYQGRADEGLSERGHAQALQLGRWLSEETPEIVLHSGARRTAETLARALPQHQATSDPRWHEIDHGEWEGLTYRQVLDQNPEQARAHWADPLHIPAPQGETLLAVAERVQAATNDLIAHYAGRCVLLVAHATSLQVLCCHVFQTPLELYWQWKFDLGSLSCLELYQSGTIINWLNRGYTRPASC</sequence>
<protein>
    <recommendedName>
        <fullName evidence="2">phosphoglycerate mutase (2,3-diphosphoglycerate-dependent)</fullName>
        <ecNumber evidence="2">5.4.2.11</ecNumber>
    </recommendedName>
</protein>
<feature type="binding site" evidence="5">
    <location>
        <position position="63"/>
    </location>
    <ligand>
        <name>substrate</name>
    </ligand>
</feature>
<proteinExistence type="inferred from homology"/>
<comment type="caution">
    <text evidence="6">The sequence shown here is derived from an EMBL/GenBank/DDBJ whole genome shotgun (WGS) entry which is preliminary data.</text>
</comment>
<evidence type="ECO:0000256" key="2">
    <source>
        <dbReference type="ARBA" id="ARBA00012028"/>
    </source>
</evidence>
<dbReference type="AlphaFoldDB" id="A0A0P6Y984"/>
<comment type="similarity">
    <text evidence="1">Belongs to the phosphoglycerate mutase family. BPG-dependent PGAM subfamily.</text>
</comment>
<dbReference type="Gene3D" id="3.40.50.1240">
    <property type="entry name" value="Phosphoglycerate mutase-like"/>
    <property type="match status" value="1"/>
</dbReference>
<keyword evidence="7" id="KW-1185">Reference proteome</keyword>
<dbReference type="InterPro" id="IPR029033">
    <property type="entry name" value="His_PPase_superfam"/>
</dbReference>
<evidence type="ECO:0000256" key="1">
    <source>
        <dbReference type="ARBA" id="ARBA00006717"/>
    </source>
</evidence>
<dbReference type="EC" id="5.4.2.11" evidence="2"/>
<dbReference type="GO" id="GO:0004619">
    <property type="term" value="F:phosphoglycerate mutase activity"/>
    <property type="evidence" value="ECO:0007669"/>
    <property type="project" value="UniProtKB-EC"/>
</dbReference>
<dbReference type="STRING" id="70996.SE18_19885"/>
<reference evidence="6 7" key="1">
    <citation type="submission" date="2015-07" db="EMBL/GenBank/DDBJ databases">
        <title>Whole genome sequence of Herpetosiphon geysericola DSM 7119.</title>
        <authorList>
            <person name="Hemp J."/>
            <person name="Ward L.M."/>
            <person name="Pace L.A."/>
            <person name="Fischer W.W."/>
        </authorList>
    </citation>
    <scope>NUCLEOTIDE SEQUENCE [LARGE SCALE GENOMIC DNA]</scope>
    <source>
        <strain evidence="6 7">DSM 7119</strain>
    </source>
</reference>
<dbReference type="EMBL" id="LGKP01000032">
    <property type="protein sequence ID" value="KPL81876.1"/>
    <property type="molecule type" value="Genomic_DNA"/>
</dbReference>
<evidence type="ECO:0000313" key="7">
    <source>
        <dbReference type="Proteomes" id="UP000050277"/>
    </source>
</evidence>
<name>A0A0P6Y984_9CHLR</name>
<organism evidence="6 7">
    <name type="scientific">Herpetosiphon geysericola</name>
    <dbReference type="NCBI Taxonomy" id="70996"/>
    <lineage>
        <taxon>Bacteria</taxon>
        <taxon>Bacillati</taxon>
        <taxon>Chloroflexota</taxon>
        <taxon>Chloroflexia</taxon>
        <taxon>Herpetosiphonales</taxon>
        <taxon>Herpetosiphonaceae</taxon>
        <taxon>Herpetosiphon</taxon>
    </lineage>
</organism>
<dbReference type="RefSeq" id="WP_054536214.1">
    <property type="nucleotide sequence ID" value="NZ_LGKP01000032.1"/>
</dbReference>
<dbReference type="InterPro" id="IPR013078">
    <property type="entry name" value="His_Pase_superF_clade-1"/>
</dbReference>
<evidence type="ECO:0000256" key="4">
    <source>
        <dbReference type="ARBA" id="ARBA00023235"/>
    </source>
</evidence>
<evidence type="ECO:0000256" key="3">
    <source>
        <dbReference type="ARBA" id="ARBA00023152"/>
    </source>
</evidence>
<gene>
    <name evidence="6" type="ORF">SE18_19885</name>
</gene>
<dbReference type="SUPFAM" id="SSF53254">
    <property type="entry name" value="Phosphoglycerate mutase-like"/>
    <property type="match status" value="1"/>
</dbReference>
<dbReference type="InterPro" id="IPR005952">
    <property type="entry name" value="Phosphogly_mut1"/>
</dbReference>
<keyword evidence="4" id="KW-0413">Isomerase</keyword>
<dbReference type="PANTHER" id="PTHR11931">
    <property type="entry name" value="PHOSPHOGLYCERATE MUTASE"/>
    <property type="match status" value="1"/>
</dbReference>
<dbReference type="OrthoDB" id="9783269at2"/>
<dbReference type="Pfam" id="PF00300">
    <property type="entry name" value="His_Phos_1"/>
    <property type="match status" value="1"/>
</dbReference>
<feature type="binding site" evidence="5">
    <location>
        <begin position="13"/>
        <end position="20"/>
    </location>
    <ligand>
        <name>substrate</name>
    </ligand>
</feature>
<dbReference type="Proteomes" id="UP000050277">
    <property type="component" value="Unassembled WGS sequence"/>
</dbReference>
<keyword evidence="3" id="KW-0324">Glycolysis</keyword>
<dbReference type="PIRSF" id="PIRSF000709">
    <property type="entry name" value="6PFK_2-Ptase"/>
    <property type="match status" value="1"/>
</dbReference>
<accession>A0A0P6Y984</accession>
<evidence type="ECO:0000313" key="6">
    <source>
        <dbReference type="EMBL" id="KPL81876.1"/>
    </source>
</evidence>
<evidence type="ECO:0000256" key="5">
    <source>
        <dbReference type="PIRSR" id="PIRSR613078-2"/>
    </source>
</evidence>
<dbReference type="CDD" id="cd07067">
    <property type="entry name" value="HP_PGM_like"/>
    <property type="match status" value="1"/>
</dbReference>
<dbReference type="GO" id="GO:0006096">
    <property type="term" value="P:glycolytic process"/>
    <property type="evidence" value="ECO:0007669"/>
    <property type="project" value="UniProtKB-KW"/>
</dbReference>
<dbReference type="SMART" id="SM00855">
    <property type="entry name" value="PGAM"/>
    <property type="match status" value="1"/>
</dbReference>